<keyword evidence="2" id="KW-0067">ATP-binding</keyword>
<dbReference type="InterPro" id="IPR039374">
    <property type="entry name" value="SIP_fam"/>
</dbReference>
<dbReference type="KEGG" id="cpre:Csp1_04020"/>
<dbReference type="SUPFAM" id="SSF63380">
    <property type="entry name" value="Riboflavin synthase domain-like"/>
    <property type="match status" value="1"/>
</dbReference>
<dbReference type="GO" id="GO:0005524">
    <property type="term" value="F:ATP binding"/>
    <property type="evidence" value="ECO:0007669"/>
    <property type="project" value="UniProtKB-KW"/>
</dbReference>
<sequence>MGKGLGGVVLRAFGAKEHQITVTDRQQVTDNLIRVHFHSDTLLNPSGEEPGNWMRAWFPDPSGNGKEHQRGYTYVDVDAAAGNFAVDFVIHEPAGPASTWARNARPGETLGAHRLGEDPFHPEAEIDGVGLPEGFLFLGDLASYPAVNQMALAAREARPDAPVEVILERHSPADEQSPLPAGPGITARWVDPVGEGESLYREIRDRDWNGWYIWAAAEQQVTKRVRAFLRKEAGLPKAAAHTQAYWVRGKRMGTDR</sequence>
<dbReference type="Gene3D" id="3.40.50.80">
    <property type="entry name" value="Nucleotide-binding domain of ferredoxin-NADP reductase (FNR) module"/>
    <property type="match status" value="1"/>
</dbReference>
<dbReference type="InterPro" id="IPR007037">
    <property type="entry name" value="SIP_rossman_dom"/>
</dbReference>
<dbReference type="PROSITE" id="PS51384">
    <property type="entry name" value="FAD_FR"/>
    <property type="match status" value="1"/>
</dbReference>
<dbReference type="InterPro" id="IPR039261">
    <property type="entry name" value="FNR_nucleotide-bd"/>
</dbReference>
<reference evidence="3" key="1">
    <citation type="submission" date="2017-11" db="EMBL/GenBank/DDBJ databases">
        <title>Otitis media/interna in a cat caused by the recently described species Corynebacterium provencense.</title>
        <authorList>
            <person name="Kittl S."/>
            <person name="Brodard I."/>
            <person name="Rychener L."/>
            <person name="Jores J."/>
            <person name="Roosje P."/>
            <person name="Gobeli Brawand S."/>
        </authorList>
    </citation>
    <scope>NUCLEOTIDE SEQUENCE [LARGE SCALE GENOMIC DNA]</scope>
    <source>
        <strain evidence="3">17KM38</strain>
    </source>
</reference>
<dbReference type="Pfam" id="PF04954">
    <property type="entry name" value="SIP"/>
    <property type="match status" value="1"/>
</dbReference>
<dbReference type="GO" id="GO:0016787">
    <property type="term" value="F:hydrolase activity"/>
    <property type="evidence" value="ECO:0007669"/>
    <property type="project" value="UniProtKB-KW"/>
</dbReference>
<dbReference type="CDD" id="cd06193">
    <property type="entry name" value="siderophore_interacting"/>
    <property type="match status" value="1"/>
</dbReference>
<dbReference type="InterPro" id="IPR013113">
    <property type="entry name" value="SIP_FAD-bd"/>
</dbReference>
<gene>
    <name evidence="2" type="primary">irtA_1</name>
    <name evidence="2" type="ORF">Csp1_04020</name>
</gene>
<proteinExistence type="predicted"/>
<protein>
    <submittedName>
        <fullName evidence="2">Iron import ATP-binding/permease protein IrtA</fullName>
        <ecNumber evidence="2">3.6.3.-</ecNumber>
    </submittedName>
</protein>
<evidence type="ECO:0000313" key="2">
    <source>
        <dbReference type="EMBL" id="AWT25224.1"/>
    </source>
</evidence>
<organism evidence="2 3">
    <name type="scientific">Corynebacterium provencense</name>
    <dbReference type="NCBI Taxonomy" id="1737425"/>
    <lineage>
        <taxon>Bacteria</taxon>
        <taxon>Bacillati</taxon>
        <taxon>Actinomycetota</taxon>
        <taxon>Actinomycetes</taxon>
        <taxon>Mycobacteriales</taxon>
        <taxon>Corynebacteriaceae</taxon>
        <taxon>Corynebacterium</taxon>
    </lineage>
</organism>
<dbReference type="Pfam" id="PF08021">
    <property type="entry name" value="FAD_binding_9"/>
    <property type="match status" value="1"/>
</dbReference>
<dbReference type="Gene3D" id="2.40.30.10">
    <property type="entry name" value="Translation factors"/>
    <property type="match status" value="1"/>
</dbReference>
<dbReference type="OrthoDB" id="3291337at2"/>
<dbReference type="RefSeq" id="WP_066588200.1">
    <property type="nucleotide sequence ID" value="NZ_CABKVS010000002.1"/>
</dbReference>
<dbReference type="PANTHER" id="PTHR30157">
    <property type="entry name" value="FERRIC REDUCTASE, NADPH-DEPENDENT"/>
    <property type="match status" value="1"/>
</dbReference>
<dbReference type="Proteomes" id="UP000247696">
    <property type="component" value="Chromosome"/>
</dbReference>
<keyword evidence="3" id="KW-1185">Reference proteome</keyword>
<dbReference type="EMBL" id="CP024988">
    <property type="protein sequence ID" value="AWT25224.1"/>
    <property type="molecule type" value="Genomic_DNA"/>
</dbReference>
<dbReference type="AlphaFoldDB" id="A0A2Z3YRR3"/>
<accession>A0A2Z3YRR3</accession>
<evidence type="ECO:0000259" key="1">
    <source>
        <dbReference type="PROSITE" id="PS51384"/>
    </source>
</evidence>
<evidence type="ECO:0000313" key="3">
    <source>
        <dbReference type="Proteomes" id="UP000247696"/>
    </source>
</evidence>
<dbReference type="GO" id="GO:0016491">
    <property type="term" value="F:oxidoreductase activity"/>
    <property type="evidence" value="ECO:0007669"/>
    <property type="project" value="InterPro"/>
</dbReference>
<feature type="domain" description="FAD-binding FR-type" evidence="1">
    <location>
        <begin position="15"/>
        <end position="139"/>
    </location>
</feature>
<dbReference type="PANTHER" id="PTHR30157:SF0">
    <property type="entry name" value="NADPH-DEPENDENT FERRIC-CHELATE REDUCTASE"/>
    <property type="match status" value="1"/>
</dbReference>
<dbReference type="EC" id="3.6.3.-" evidence="2"/>
<keyword evidence="2" id="KW-0378">Hydrolase</keyword>
<name>A0A2Z3YRR3_9CORY</name>
<keyword evidence="2" id="KW-0547">Nucleotide-binding</keyword>
<dbReference type="STRING" id="1737425.GCA_900049755_02235"/>
<dbReference type="InterPro" id="IPR017927">
    <property type="entry name" value="FAD-bd_FR_type"/>
</dbReference>
<dbReference type="InterPro" id="IPR017938">
    <property type="entry name" value="Riboflavin_synthase-like_b-brl"/>
</dbReference>